<evidence type="ECO:0000313" key="3">
    <source>
        <dbReference type="EMBL" id="KAJ6264314.1"/>
    </source>
</evidence>
<feature type="region of interest" description="Disordered" evidence="1">
    <location>
        <begin position="1"/>
        <end position="175"/>
    </location>
</feature>
<feature type="region of interest" description="Disordered" evidence="1">
    <location>
        <begin position="346"/>
        <end position="419"/>
    </location>
</feature>
<dbReference type="PRINTS" id="PR01217">
    <property type="entry name" value="PRICHEXTENSN"/>
</dbReference>
<name>A0AAD6J4M4_DREDA</name>
<dbReference type="EMBL" id="JAQGDS010000001">
    <property type="protein sequence ID" value="KAJ6264314.1"/>
    <property type="molecule type" value="Genomic_DNA"/>
</dbReference>
<keyword evidence="2" id="KW-0812">Transmembrane</keyword>
<feature type="compositionally biased region" description="Basic and acidic residues" evidence="1">
    <location>
        <begin position="410"/>
        <end position="419"/>
    </location>
</feature>
<feature type="compositionally biased region" description="Low complexity" evidence="1">
    <location>
        <begin position="1"/>
        <end position="29"/>
    </location>
</feature>
<feature type="transmembrane region" description="Helical" evidence="2">
    <location>
        <begin position="191"/>
        <end position="213"/>
    </location>
</feature>
<dbReference type="AlphaFoldDB" id="A0AAD6J4M4"/>
<feature type="compositionally biased region" description="Pro residues" evidence="1">
    <location>
        <begin position="30"/>
        <end position="120"/>
    </location>
</feature>
<keyword evidence="4" id="KW-1185">Reference proteome</keyword>
<comment type="caution">
    <text evidence="3">The sequence shown here is derived from an EMBL/GenBank/DDBJ whole genome shotgun (WGS) entry which is preliminary data.</text>
</comment>
<feature type="compositionally biased region" description="Low complexity" evidence="1">
    <location>
        <begin position="121"/>
        <end position="175"/>
    </location>
</feature>
<evidence type="ECO:0000313" key="4">
    <source>
        <dbReference type="Proteomes" id="UP001221413"/>
    </source>
</evidence>
<protein>
    <submittedName>
        <fullName evidence="3">Uncharacterized protein</fullName>
    </submittedName>
</protein>
<gene>
    <name evidence="3" type="ORF">Dda_0459</name>
</gene>
<feature type="region of interest" description="Disordered" evidence="1">
    <location>
        <begin position="271"/>
        <end position="295"/>
    </location>
</feature>
<proteinExistence type="predicted"/>
<accession>A0AAD6J4M4</accession>
<keyword evidence="2" id="KW-1133">Transmembrane helix</keyword>
<evidence type="ECO:0000256" key="1">
    <source>
        <dbReference type="SAM" id="MobiDB-lite"/>
    </source>
</evidence>
<dbReference type="Proteomes" id="UP001221413">
    <property type="component" value="Unassembled WGS sequence"/>
</dbReference>
<sequence>MLTRPSVFSSSSTTAAPTSPTGPPAGQTTAPPPASTAPPSSPSNPPPSSAPPPPSSEPPPSPTPDPPSQPPSSSPTPDPATSSPPPPPPPPPPASTTDAPPPASSPPPDSTTAPPPPPTSTPVTVITVTPSSVPDDTTVTVTTTSLNTNQPSSTPGLSSTSRSSSSSTSSNLSPTALPVTGGGGLSQPAKIAIAIIIPIFAVVVIAFLGIFFWRRYKNRKDSEEMRRKEVEEYGYNPNNDASGSGGAVLGAGTIGSHGGEMAESDGTGYRGWGSTAGGRKPSGPLSASAGTSTANPGYNKASYMEGGMASMQPQYTPPSQPELYGSPVGSAAVPAVAGAGAIGVAESEDPKIQSPDRHSKSPVLSSPTQRPSTADSSTIGAAAITGPSELDDGLHRGDSVASSRYTNATRRSDGSEHHVITTGNGYMTNYQSVDGNDYYNDVANPYAPEHDYGNPAAPPMIQQVGARRNTRIENPADSHYAQMPRQGNSGIAQNF</sequence>
<feature type="compositionally biased region" description="Basic and acidic residues" evidence="1">
    <location>
        <begin position="348"/>
        <end position="359"/>
    </location>
</feature>
<feature type="compositionally biased region" description="Polar residues" evidence="1">
    <location>
        <begin position="400"/>
        <end position="409"/>
    </location>
</feature>
<feature type="compositionally biased region" description="Polar residues" evidence="1">
    <location>
        <begin position="362"/>
        <end position="379"/>
    </location>
</feature>
<evidence type="ECO:0000256" key="2">
    <source>
        <dbReference type="SAM" id="Phobius"/>
    </source>
</evidence>
<reference evidence="3" key="1">
    <citation type="submission" date="2023-01" db="EMBL/GenBank/DDBJ databases">
        <title>The chitinases involved in constricting ring structure development in the nematode-trapping fungus Drechslerella dactyloides.</title>
        <authorList>
            <person name="Wang R."/>
            <person name="Zhang L."/>
            <person name="Tang P."/>
            <person name="Li S."/>
            <person name="Liang L."/>
        </authorList>
    </citation>
    <scope>NUCLEOTIDE SEQUENCE</scope>
    <source>
        <strain evidence="3">YMF1.00031</strain>
    </source>
</reference>
<organism evidence="3 4">
    <name type="scientific">Drechslerella dactyloides</name>
    <name type="common">Nematode-trapping fungus</name>
    <name type="synonym">Arthrobotrys dactyloides</name>
    <dbReference type="NCBI Taxonomy" id="74499"/>
    <lineage>
        <taxon>Eukaryota</taxon>
        <taxon>Fungi</taxon>
        <taxon>Dikarya</taxon>
        <taxon>Ascomycota</taxon>
        <taxon>Pezizomycotina</taxon>
        <taxon>Orbiliomycetes</taxon>
        <taxon>Orbiliales</taxon>
        <taxon>Orbiliaceae</taxon>
        <taxon>Drechslerella</taxon>
    </lineage>
</organism>
<keyword evidence="2" id="KW-0472">Membrane</keyword>